<proteinExistence type="predicted"/>
<comment type="caution">
    <text evidence="8">The sequence shown here is derived from an EMBL/GenBank/DDBJ whole genome shotgun (WGS) entry which is preliminary data.</text>
</comment>
<keyword evidence="5 6" id="KW-0472">Membrane</keyword>
<feature type="transmembrane region" description="Helical" evidence="6">
    <location>
        <begin position="259"/>
        <end position="279"/>
    </location>
</feature>
<feature type="transmembrane region" description="Helical" evidence="6">
    <location>
        <begin position="195"/>
        <end position="213"/>
    </location>
</feature>
<comment type="subcellular location">
    <subcellularLocation>
        <location evidence="1">Cell membrane</location>
        <topology evidence="1">Multi-pass membrane protein</topology>
    </subcellularLocation>
</comment>
<keyword evidence="3 6" id="KW-0812">Transmembrane</keyword>
<reference evidence="8 9" key="1">
    <citation type="submission" date="2016-08" db="EMBL/GenBank/DDBJ databases">
        <title>Novel Firmicutes and Novel Genomes.</title>
        <authorList>
            <person name="Poppleton D.I."/>
            <person name="Gribaldo S."/>
        </authorList>
    </citation>
    <scope>NUCLEOTIDE SEQUENCE [LARGE SCALE GENOMIC DNA]</scope>
    <source>
        <strain evidence="8 9">CTT3</strain>
    </source>
</reference>
<dbReference type="PANTHER" id="PTHR43478">
    <property type="entry name" value="NA+/H+ ANTIPORTER-RELATED"/>
    <property type="match status" value="1"/>
</dbReference>
<name>A0A419T1J1_9FIRM</name>
<keyword evidence="4 6" id="KW-1133">Transmembrane helix</keyword>
<evidence type="ECO:0000313" key="8">
    <source>
        <dbReference type="EMBL" id="RKD31337.1"/>
    </source>
</evidence>
<sequence>MMEFGWLSLVPALLAIVLAWVTKEVFLSLFIAVFVGSTILANFNPLVGFTKSLNTFIVGALTDEWNVSILIFCLTIGGLIGILSKNGGTKGIANLIVSRAKTNKSTLFSTWLMGVLIFFDDYANSLIVGNTMRSITDKMKVSREKLAYIVDSTAAPISSIALISTWVGFETGLIKNGLEEIGVNLSAYSVFLETIPFRFYSILALGFVLMIIFTGKDFGPMAKAERRSYLTGKLLDDDAKPLVTDEVDQLESSIENERWYNAVIPILSVIVITIFGLYINGGGLEGKSVQAAFGDADASVVLLWASIGGTIIAAVMSLAQRILTIKEIMDAWVAGIKSMTTAAIILVLAWALGSLNGELGTAEFIVSVAKGSIPPFMIPVLMFIIPCIVAFSTGSSWGANSIVMPLAIPLAFELGGAEFLVPAIGAVLTGAVFGDHCSPISDTTIMSSMASACDHMAHVKTQMPYALVVAGVSIIVGFIPAGFGINPYISLVIGTVVLFATLNFFGAKVTDKERLHSNQASIGNAKKVAEN</sequence>
<feature type="transmembrane region" description="Helical" evidence="6">
    <location>
        <begin position="299"/>
        <end position="319"/>
    </location>
</feature>
<feature type="domain" description="Na+/H+ antiporter NhaC-like C-terminal" evidence="7">
    <location>
        <begin position="162"/>
        <end position="475"/>
    </location>
</feature>
<feature type="transmembrane region" description="Helical" evidence="6">
    <location>
        <begin position="489"/>
        <end position="507"/>
    </location>
</feature>
<feature type="transmembrane region" description="Helical" evidence="6">
    <location>
        <begin position="29"/>
        <end position="47"/>
    </location>
</feature>
<feature type="transmembrane region" description="Helical" evidence="6">
    <location>
        <begin position="373"/>
        <end position="391"/>
    </location>
</feature>
<evidence type="ECO:0000256" key="3">
    <source>
        <dbReference type="ARBA" id="ARBA00022692"/>
    </source>
</evidence>
<evidence type="ECO:0000256" key="1">
    <source>
        <dbReference type="ARBA" id="ARBA00004651"/>
    </source>
</evidence>
<evidence type="ECO:0000259" key="7">
    <source>
        <dbReference type="Pfam" id="PF03553"/>
    </source>
</evidence>
<feature type="transmembrane region" description="Helical" evidence="6">
    <location>
        <begin position="67"/>
        <end position="88"/>
    </location>
</feature>
<feature type="transmembrane region" description="Helical" evidence="6">
    <location>
        <begin position="465"/>
        <end position="483"/>
    </location>
</feature>
<dbReference type="Pfam" id="PF03553">
    <property type="entry name" value="Na_H_antiporter"/>
    <property type="match status" value="1"/>
</dbReference>
<protein>
    <submittedName>
        <fullName evidence="8">Sodium:proton antiporter</fullName>
    </submittedName>
</protein>
<evidence type="ECO:0000256" key="5">
    <source>
        <dbReference type="ARBA" id="ARBA00023136"/>
    </source>
</evidence>
<feature type="transmembrane region" description="Helical" evidence="6">
    <location>
        <begin position="148"/>
        <end position="169"/>
    </location>
</feature>
<keyword evidence="2" id="KW-1003">Cell membrane</keyword>
<keyword evidence="9" id="KW-1185">Reference proteome</keyword>
<dbReference type="Proteomes" id="UP000284177">
    <property type="component" value="Unassembled WGS sequence"/>
</dbReference>
<dbReference type="PANTHER" id="PTHR43478:SF1">
    <property type="entry name" value="NA+_H+ ANTIPORTER NHAC-LIKE C-TERMINAL DOMAIN-CONTAINING PROTEIN"/>
    <property type="match status" value="1"/>
</dbReference>
<feature type="transmembrane region" description="Helical" evidence="6">
    <location>
        <begin position="331"/>
        <end position="353"/>
    </location>
</feature>
<dbReference type="EMBL" id="MCIB01000022">
    <property type="protein sequence ID" value="RKD31337.1"/>
    <property type="molecule type" value="Genomic_DNA"/>
</dbReference>
<gene>
    <name evidence="8" type="ORF">BET03_12960</name>
</gene>
<evidence type="ECO:0000313" key="9">
    <source>
        <dbReference type="Proteomes" id="UP000284177"/>
    </source>
</evidence>
<dbReference type="InterPro" id="IPR018461">
    <property type="entry name" value="Na/H_Antiport_NhaC-like_C"/>
</dbReference>
<organism evidence="8 9">
    <name type="scientific">Thermohalobacter berrensis</name>
    <dbReference type="NCBI Taxonomy" id="99594"/>
    <lineage>
        <taxon>Bacteria</taxon>
        <taxon>Bacillati</taxon>
        <taxon>Bacillota</taxon>
        <taxon>Tissierellia</taxon>
        <taxon>Tissierellales</taxon>
        <taxon>Thermohalobacteraceae</taxon>
        <taxon>Thermohalobacter</taxon>
    </lineage>
</organism>
<dbReference type="AlphaFoldDB" id="A0A419T1J1"/>
<dbReference type="GO" id="GO:0005886">
    <property type="term" value="C:plasma membrane"/>
    <property type="evidence" value="ECO:0007669"/>
    <property type="project" value="UniProtKB-SubCell"/>
</dbReference>
<evidence type="ECO:0000256" key="4">
    <source>
        <dbReference type="ARBA" id="ARBA00022989"/>
    </source>
</evidence>
<evidence type="ECO:0000256" key="6">
    <source>
        <dbReference type="SAM" id="Phobius"/>
    </source>
</evidence>
<evidence type="ECO:0000256" key="2">
    <source>
        <dbReference type="ARBA" id="ARBA00022475"/>
    </source>
</evidence>
<accession>A0A419T1J1</accession>